<proteinExistence type="predicted"/>
<protein>
    <submittedName>
        <fullName evidence="3">SIS domain-containing protein</fullName>
        <ecNumber evidence="3">3.5.-.-</ecNumber>
    </submittedName>
</protein>
<dbReference type="EC" id="3.5.-.-" evidence="3"/>
<reference evidence="3 4" key="1">
    <citation type="submission" date="2023-08" db="EMBL/GenBank/DDBJ databases">
        <title>Pleionea litopenaei sp. nov., isolated from stomach of juvenile Litopenaeus vannamei.</title>
        <authorList>
            <person name="Rho A.M."/>
            <person name="Hwang C.Y."/>
        </authorList>
    </citation>
    <scope>NUCLEOTIDE SEQUENCE [LARGE SCALE GENOMIC DNA]</scope>
    <source>
        <strain evidence="3 4">HL-JVS1</strain>
    </source>
</reference>
<dbReference type="PROSITE" id="PS51464">
    <property type="entry name" value="SIS"/>
    <property type="match status" value="2"/>
</dbReference>
<organism evidence="3 4">
    <name type="scientific">Pleionea litopenaei</name>
    <dbReference type="NCBI Taxonomy" id="3070815"/>
    <lineage>
        <taxon>Bacteria</taxon>
        <taxon>Pseudomonadati</taxon>
        <taxon>Pseudomonadota</taxon>
        <taxon>Gammaproteobacteria</taxon>
        <taxon>Oceanospirillales</taxon>
        <taxon>Pleioneaceae</taxon>
        <taxon>Pleionea</taxon>
    </lineage>
</organism>
<gene>
    <name evidence="3" type="ORF">Q9312_15655</name>
</gene>
<dbReference type="InterPro" id="IPR046348">
    <property type="entry name" value="SIS_dom_sf"/>
</dbReference>
<dbReference type="AlphaFoldDB" id="A0AA51RSB7"/>
<dbReference type="EMBL" id="CP133548">
    <property type="protein sequence ID" value="WMS86657.1"/>
    <property type="molecule type" value="Genomic_DNA"/>
</dbReference>
<evidence type="ECO:0000313" key="4">
    <source>
        <dbReference type="Proteomes" id="UP001239782"/>
    </source>
</evidence>
<dbReference type="CDD" id="cd05009">
    <property type="entry name" value="SIS_GlmS_GlmD_2"/>
    <property type="match status" value="1"/>
</dbReference>
<name>A0AA51RSB7_9GAMM</name>
<dbReference type="PANTHER" id="PTHR10937:SF8">
    <property type="entry name" value="AMINOTRANSFERASE-RELATED"/>
    <property type="match status" value="1"/>
</dbReference>
<dbReference type="Gene3D" id="3.40.50.10490">
    <property type="entry name" value="Glucose-6-phosphate isomerase like protein, domain 1"/>
    <property type="match status" value="2"/>
</dbReference>
<dbReference type="InterPro" id="IPR001347">
    <property type="entry name" value="SIS_dom"/>
</dbReference>
<evidence type="ECO:0000256" key="1">
    <source>
        <dbReference type="ARBA" id="ARBA00022737"/>
    </source>
</evidence>
<dbReference type="Proteomes" id="UP001239782">
    <property type="component" value="Chromosome"/>
</dbReference>
<evidence type="ECO:0000259" key="2">
    <source>
        <dbReference type="PROSITE" id="PS51464"/>
    </source>
</evidence>
<sequence>MTLSLMRRETFETSSRVKLQQEDSENFATVANEIKSWSPEFIMIVARGSSDHAGVFAKYLFEVELGIPTMSAALSVSSIYQKTLKLSRALVIVISQSGQSPDLLAQVASAHAGGAKILALVNDQTSPIVRQADWSIPLNAGAERSVAATKSYLCTLSALLRLVANWNNDAQLMNALNELPHELGIESKNSAQIRHQAFKEMGNCVVIGRGFGYAIAKEMALKIKEVCGIHAEAFSSAEFLHGPVTLAAGKITLLAVNVEDEALSSHLAAVEDFSSRGARVISLVQSTASAHKRINPLLVLLRFYLDIEQIASADGRNPDQPIGLKKVTETL</sequence>
<dbReference type="GO" id="GO:0016787">
    <property type="term" value="F:hydrolase activity"/>
    <property type="evidence" value="ECO:0007669"/>
    <property type="project" value="UniProtKB-KW"/>
</dbReference>
<dbReference type="KEGG" id="plei:Q9312_15655"/>
<dbReference type="PANTHER" id="PTHR10937">
    <property type="entry name" value="GLUCOSAMINE--FRUCTOSE-6-PHOSPHATE AMINOTRANSFERASE, ISOMERIZING"/>
    <property type="match status" value="1"/>
</dbReference>
<accession>A0AA51RSB7</accession>
<evidence type="ECO:0000313" key="3">
    <source>
        <dbReference type="EMBL" id="WMS86657.1"/>
    </source>
</evidence>
<dbReference type="RefSeq" id="WP_309201802.1">
    <property type="nucleotide sequence ID" value="NZ_CP133548.1"/>
</dbReference>
<dbReference type="InterPro" id="IPR035466">
    <property type="entry name" value="GlmS/AgaS_SIS"/>
</dbReference>
<dbReference type="GO" id="GO:1901135">
    <property type="term" value="P:carbohydrate derivative metabolic process"/>
    <property type="evidence" value="ECO:0007669"/>
    <property type="project" value="InterPro"/>
</dbReference>
<feature type="domain" description="SIS" evidence="2">
    <location>
        <begin position="194"/>
        <end position="331"/>
    </location>
</feature>
<dbReference type="Pfam" id="PF01380">
    <property type="entry name" value="SIS"/>
    <property type="match status" value="2"/>
</dbReference>
<feature type="domain" description="SIS" evidence="2">
    <location>
        <begin position="30"/>
        <end position="178"/>
    </location>
</feature>
<keyword evidence="4" id="KW-1185">Reference proteome</keyword>
<dbReference type="CDD" id="cd05008">
    <property type="entry name" value="SIS_GlmS_GlmD_1"/>
    <property type="match status" value="1"/>
</dbReference>
<dbReference type="InterPro" id="IPR035490">
    <property type="entry name" value="GlmS/FrlB_SIS"/>
</dbReference>
<dbReference type="GO" id="GO:0097367">
    <property type="term" value="F:carbohydrate derivative binding"/>
    <property type="evidence" value="ECO:0007669"/>
    <property type="project" value="InterPro"/>
</dbReference>
<dbReference type="SUPFAM" id="SSF53697">
    <property type="entry name" value="SIS domain"/>
    <property type="match status" value="1"/>
</dbReference>
<keyword evidence="3" id="KW-0378">Hydrolase</keyword>
<keyword evidence="1" id="KW-0677">Repeat</keyword>
<dbReference type="NCBIfam" id="NF046059">
    <property type="entry name" value="NagB_SO3506"/>
    <property type="match status" value="1"/>
</dbReference>